<name>A0A7W4IZ10_9PROT</name>
<dbReference type="InterPro" id="IPR011991">
    <property type="entry name" value="ArsR-like_HTH"/>
</dbReference>
<accession>A0A7W4IZ10</accession>
<dbReference type="PANTHER" id="PTHR39168:SF1">
    <property type="entry name" value="TRANSCRIPTIONAL REGULATORY PROTEIN"/>
    <property type="match status" value="1"/>
</dbReference>
<evidence type="ECO:0000313" key="2">
    <source>
        <dbReference type="EMBL" id="MBB2171678.1"/>
    </source>
</evidence>
<dbReference type="InterPro" id="IPR052543">
    <property type="entry name" value="HTH_Metal-responsive_Reg"/>
</dbReference>
<gene>
    <name evidence="2" type="ORF">HLH35_06000</name>
</gene>
<organism evidence="2 3">
    <name type="scientific">Gluconacetobacter asukensis</name>
    <dbReference type="NCBI Taxonomy" id="1017181"/>
    <lineage>
        <taxon>Bacteria</taxon>
        <taxon>Pseudomonadati</taxon>
        <taxon>Pseudomonadota</taxon>
        <taxon>Alphaproteobacteria</taxon>
        <taxon>Acetobacterales</taxon>
        <taxon>Acetobacteraceae</taxon>
        <taxon>Gluconacetobacter</taxon>
    </lineage>
</organism>
<dbReference type="GO" id="GO:0032791">
    <property type="term" value="F:lead ion binding"/>
    <property type="evidence" value="ECO:0007669"/>
    <property type="project" value="TreeGrafter"/>
</dbReference>
<dbReference type="GO" id="GO:0010288">
    <property type="term" value="P:response to lead ion"/>
    <property type="evidence" value="ECO:0007669"/>
    <property type="project" value="TreeGrafter"/>
</dbReference>
<evidence type="ECO:0000259" key="1">
    <source>
        <dbReference type="PROSITE" id="PS50987"/>
    </source>
</evidence>
<evidence type="ECO:0000313" key="3">
    <source>
        <dbReference type="Proteomes" id="UP000577891"/>
    </source>
</evidence>
<keyword evidence="3" id="KW-1185">Reference proteome</keyword>
<dbReference type="PROSITE" id="PS50987">
    <property type="entry name" value="HTH_ARSR_2"/>
    <property type="match status" value="1"/>
</dbReference>
<protein>
    <submittedName>
        <fullName evidence="2">Winged helix-turn-helix transcriptional regulator</fullName>
    </submittedName>
</protein>
<dbReference type="SMART" id="SM00418">
    <property type="entry name" value="HTH_ARSR"/>
    <property type="match status" value="1"/>
</dbReference>
<dbReference type="SUPFAM" id="SSF46785">
    <property type="entry name" value="Winged helix' DNA-binding domain"/>
    <property type="match status" value="1"/>
</dbReference>
<dbReference type="Pfam" id="PF12840">
    <property type="entry name" value="HTH_20"/>
    <property type="match status" value="1"/>
</dbReference>
<dbReference type="AlphaFoldDB" id="A0A7W4IZ10"/>
<dbReference type="CDD" id="cd00090">
    <property type="entry name" value="HTH_ARSR"/>
    <property type="match status" value="1"/>
</dbReference>
<reference evidence="2 3" key="1">
    <citation type="submission" date="2020-04" db="EMBL/GenBank/DDBJ databases">
        <title>Description of novel Gluconacetobacter.</title>
        <authorList>
            <person name="Sombolestani A."/>
        </authorList>
    </citation>
    <scope>NUCLEOTIDE SEQUENCE [LARGE SCALE GENOMIC DNA]</scope>
    <source>
        <strain evidence="2 3">LMG 27724</strain>
    </source>
</reference>
<dbReference type="GO" id="GO:0046686">
    <property type="term" value="P:response to cadmium ion"/>
    <property type="evidence" value="ECO:0007669"/>
    <property type="project" value="TreeGrafter"/>
</dbReference>
<dbReference type="RefSeq" id="WP_182978286.1">
    <property type="nucleotide sequence ID" value="NZ_BAABGB010000013.1"/>
</dbReference>
<dbReference type="PANTHER" id="PTHR39168">
    <property type="entry name" value="TRANSCRIPTIONAL REGULATOR-RELATED"/>
    <property type="match status" value="1"/>
</dbReference>
<comment type="caution">
    <text evidence="2">The sequence shown here is derived from an EMBL/GenBank/DDBJ whole genome shotgun (WGS) entry which is preliminary data.</text>
</comment>
<dbReference type="InterPro" id="IPR036390">
    <property type="entry name" value="WH_DNA-bd_sf"/>
</dbReference>
<feature type="domain" description="HTH arsR-type" evidence="1">
    <location>
        <begin position="1"/>
        <end position="94"/>
    </location>
</feature>
<dbReference type="GO" id="GO:0003677">
    <property type="term" value="F:DNA binding"/>
    <property type="evidence" value="ECO:0007669"/>
    <property type="project" value="TreeGrafter"/>
</dbReference>
<dbReference type="Proteomes" id="UP000577891">
    <property type="component" value="Unassembled WGS sequence"/>
</dbReference>
<sequence>MKEGPDIAHVAALIGDPARANILTALMSGKALTATELACEAGIAAPTVSGHVRKLMGGGLILGCSQGRHRYFQLAGPHVANLLEVMMGFAAAQGYLRTRPGPRDPALRAARVCYRHLAGEAGVRMYDSLMGRGFLALAPDGLSLTTQGEDFLVSCGLDLTGVNKARPPLCRNCLDWSERRFHLGGSLGRGLMDFIFQKGWATQLPRSRVVHFTQKGRRTFEKMFPL</sequence>
<dbReference type="EMBL" id="JABEQE010000004">
    <property type="protein sequence ID" value="MBB2171678.1"/>
    <property type="molecule type" value="Genomic_DNA"/>
</dbReference>
<dbReference type="GO" id="GO:0097063">
    <property type="term" value="F:cadmium ion sensor activity"/>
    <property type="evidence" value="ECO:0007669"/>
    <property type="project" value="TreeGrafter"/>
</dbReference>
<dbReference type="GO" id="GO:0003700">
    <property type="term" value="F:DNA-binding transcription factor activity"/>
    <property type="evidence" value="ECO:0007669"/>
    <property type="project" value="InterPro"/>
</dbReference>
<dbReference type="Gene3D" id="1.10.10.10">
    <property type="entry name" value="Winged helix-like DNA-binding domain superfamily/Winged helix DNA-binding domain"/>
    <property type="match status" value="1"/>
</dbReference>
<proteinExistence type="predicted"/>
<dbReference type="InterPro" id="IPR036388">
    <property type="entry name" value="WH-like_DNA-bd_sf"/>
</dbReference>
<dbReference type="InterPro" id="IPR001845">
    <property type="entry name" value="HTH_ArsR_DNA-bd_dom"/>
</dbReference>